<gene>
    <name evidence="1" type="ORF">ACH407_15400</name>
</gene>
<dbReference type="GO" id="GO:0016787">
    <property type="term" value="F:hydrolase activity"/>
    <property type="evidence" value="ECO:0007669"/>
    <property type="project" value="UniProtKB-KW"/>
</dbReference>
<reference evidence="1 2" key="1">
    <citation type="submission" date="2024-10" db="EMBL/GenBank/DDBJ databases">
        <title>The Natural Products Discovery Center: Release of the First 8490 Sequenced Strains for Exploring Actinobacteria Biosynthetic Diversity.</title>
        <authorList>
            <person name="Kalkreuter E."/>
            <person name="Kautsar S.A."/>
            <person name="Yang D."/>
            <person name="Bader C.D."/>
            <person name="Teijaro C.N."/>
            <person name="Fluegel L."/>
            <person name="Davis C.M."/>
            <person name="Simpson J.R."/>
            <person name="Lauterbach L."/>
            <person name="Steele A.D."/>
            <person name="Gui C."/>
            <person name="Meng S."/>
            <person name="Li G."/>
            <person name="Viehrig K."/>
            <person name="Ye F."/>
            <person name="Su P."/>
            <person name="Kiefer A.F."/>
            <person name="Nichols A."/>
            <person name="Cepeda A.J."/>
            <person name="Yan W."/>
            <person name="Fan B."/>
            <person name="Jiang Y."/>
            <person name="Adhikari A."/>
            <person name="Zheng C.-J."/>
            <person name="Schuster L."/>
            <person name="Cowan T.M."/>
            <person name="Smanski M.J."/>
            <person name="Chevrette M.G."/>
            <person name="De Carvalho L.P.S."/>
            <person name="Shen B."/>
        </authorList>
    </citation>
    <scope>NUCLEOTIDE SEQUENCE [LARGE SCALE GENOMIC DNA]</scope>
    <source>
        <strain evidence="1 2">NPDC020602</strain>
    </source>
</reference>
<keyword evidence="1" id="KW-0378">Hydrolase</keyword>
<evidence type="ECO:0000313" key="1">
    <source>
        <dbReference type="EMBL" id="MFI1714940.1"/>
    </source>
</evidence>
<dbReference type="SUPFAM" id="SSF53474">
    <property type="entry name" value="alpha/beta-Hydrolases"/>
    <property type="match status" value="1"/>
</dbReference>
<proteinExistence type="predicted"/>
<dbReference type="InterPro" id="IPR029058">
    <property type="entry name" value="AB_hydrolase_fold"/>
</dbReference>
<comment type="caution">
    <text evidence="1">The sequence shown here is derived from an EMBL/GenBank/DDBJ whole genome shotgun (WGS) entry which is preliminary data.</text>
</comment>
<organism evidence="1 2">
    <name type="scientific">Streptomyces litmocidini</name>
    <dbReference type="NCBI Taxonomy" id="67318"/>
    <lineage>
        <taxon>Bacteria</taxon>
        <taxon>Bacillati</taxon>
        <taxon>Actinomycetota</taxon>
        <taxon>Actinomycetes</taxon>
        <taxon>Kitasatosporales</taxon>
        <taxon>Streptomycetaceae</taxon>
        <taxon>Streptomyces</taxon>
    </lineage>
</organism>
<dbReference type="Gene3D" id="3.40.50.1820">
    <property type="entry name" value="alpha/beta hydrolase"/>
    <property type="match status" value="1"/>
</dbReference>
<accession>A0ABW7U9K3</accession>
<dbReference type="RefSeq" id="WP_359586975.1">
    <property type="nucleotide sequence ID" value="NZ_JBEYXG010000002.1"/>
</dbReference>
<dbReference type="EMBL" id="JBIRUI010000006">
    <property type="protein sequence ID" value="MFI1714940.1"/>
    <property type="molecule type" value="Genomic_DNA"/>
</dbReference>
<name>A0ABW7U9K3_9ACTN</name>
<sequence>MWVAHAEKGDGGLTPEERRTLEACPHATVVTIPGTGYFLPDEEPRRIADLVVDALAVAGPGPR</sequence>
<protein>
    <submittedName>
        <fullName evidence="1">Alpha/beta fold hydrolase</fullName>
    </submittedName>
</protein>
<evidence type="ECO:0000313" key="2">
    <source>
        <dbReference type="Proteomes" id="UP001611339"/>
    </source>
</evidence>
<keyword evidence="2" id="KW-1185">Reference proteome</keyword>
<dbReference type="Proteomes" id="UP001611339">
    <property type="component" value="Unassembled WGS sequence"/>
</dbReference>